<comment type="similarity">
    <text evidence="3 9">Belongs to the G-protein coupled receptor 1 family.</text>
</comment>
<dbReference type="EMBL" id="OE839494">
    <property type="protein sequence ID" value="CAD7587431.1"/>
    <property type="molecule type" value="Genomic_DNA"/>
</dbReference>
<dbReference type="Gene3D" id="1.20.1070.10">
    <property type="entry name" value="Rhodopsin 7-helix transmembrane proteins"/>
    <property type="match status" value="1"/>
</dbReference>
<proteinExistence type="inferred from homology"/>
<evidence type="ECO:0000256" key="6">
    <source>
        <dbReference type="ARBA" id="ARBA00022989"/>
    </source>
</evidence>
<dbReference type="PRINTS" id="PR00237">
    <property type="entry name" value="GPCRRHODOPSN"/>
</dbReference>
<evidence type="ECO:0000256" key="1">
    <source>
        <dbReference type="ARBA" id="ARBA00004100"/>
    </source>
</evidence>
<evidence type="ECO:0000256" key="8">
    <source>
        <dbReference type="ARBA" id="ARBA00032251"/>
    </source>
</evidence>
<feature type="transmembrane region" description="Helical" evidence="10">
    <location>
        <begin position="119"/>
        <end position="143"/>
    </location>
</feature>
<evidence type="ECO:0000256" key="7">
    <source>
        <dbReference type="ARBA" id="ARBA00023136"/>
    </source>
</evidence>
<evidence type="ECO:0000256" key="5">
    <source>
        <dbReference type="ARBA" id="ARBA00022692"/>
    </source>
</evidence>
<dbReference type="InterPro" id="IPR000276">
    <property type="entry name" value="GPCR_Rhodpsn"/>
</dbReference>
<evidence type="ECO:0000256" key="3">
    <source>
        <dbReference type="ARBA" id="ARBA00010663"/>
    </source>
</evidence>
<keyword evidence="5 9" id="KW-0812">Transmembrane</keyword>
<evidence type="ECO:0000256" key="9">
    <source>
        <dbReference type="RuleBase" id="RU000688"/>
    </source>
</evidence>
<keyword evidence="9" id="KW-0675">Receptor</keyword>
<comment type="subcellular location">
    <subcellularLocation>
        <location evidence="2">Membrane</location>
    </subcellularLocation>
</comment>
<dbReference type="InterPro" id="IPR002120">
    <property type="entry name" value="TRH_rcpt_1"/>
</dbReference>
<dbReference type="PROSITE" id="PS00237">
    <property type="entry name" value="G_PROTEIN_RECEP_F1_1"/>
    <property type="match status" value="1"/>
</dbReference>
<feature type="transmembrane region" description="Helical" evidence="10">
    <location>
        <begin position="163"/>
        <end position="189"/>
    </location>
</feature>
<keyword evidence="9" id="KW-0297">G-protein coupled receptor</keyword>
<dbReference type="AlphaFoldDB" id="A0A7R9JQG0"/>
<dbReference type="PROSITE" id="PS50262">
    <property type="entry name" value="G_PROTEIN_RECEP_F1_2"/>
    <property type="match status" value="1"/>
</dbReference>
<keyword evidence="9" id="KW-0807">Transducer</keyword>
<gene>
    <name evidence="12" type="ORF">TGEB3V08_LOCUS1626</name>
</gene>
<dbReference type="PANTHER" id="PTHR46061">
    <property type="entry name" value="THYROTROPIN-RELEASING HORMONE RECEPTOR"/>
    <property type="match status" value="1"/>
</dbReference>
<evidence type="ECO:0000256" key="4">
    <source>
        <dbReference type="ARBA" id="ARBA00018873"/>
    </source>
</evidence>
<organism evidence="12">
    <name type="scientific">Timema genevievae</name>
    <name type="common">Walking stick</name>
    <dbReference type="NCBI Taxonomy" id="629358"/>
    <lineage>
        <taxon>Eukaryota</taxon>
        <taxon>Metazoa</taxon>
        <taxon>Ecdysozoa</taxon>
        <taxon>Arthropoda</taxon>
        <taxon>Hexapoda</taxon>
        <taxon>Insecta</taxon>
        <taxon>Pterygota</taxon>
        <taxon>Neoptera</taxon>
        <taxon>Polyneoptera</taxon>
        <taxon>Phasmatodea</taxon>
        <taxon>Timematodea</taxon>
        <taxon>Timematoidea</taxon>
        <taxon>Timematidae</taxon>
        <taxon>Timema</taxon>
    </lineage>
</organism>
<dbReference type="GO" id="GO:0004997">
    <property type="term" value="F:thyrotropin-releasing hormone receptor activity"/>
    <property type="evidence" value="ECO:0007669"/>
    <property type="project" value="InterPro"/>
</dbReference>
<evidence type="ECO:0000313" key="12">
    <source>
        <dbReference type="EMBL" id="CAD7587431.1"/>
    </source>
</evidence>
<dbReference type="PANTHER" id="PTHR46061:SF3">
    <property type="entry name" value="THYROTROPIN-RELEASING HORMONE RECEPTOR"/>
    <property type="match status" value="1"/>
</dbReference>
<feature type="domain" description="G-protein coupled receptors family 1 profile" evidence="11">
    <location>
        <begin position="1"/>
        <end position="261"/>
    </location>
</feature>
<name>A0A7R9JQG0_TIMGE</name>
<evidence type="ECO:0000259" key="11">
    <source>
        <dbReference type="PROSITE" id="PS50262"/>
    </source>
</evidence>
<dbReference type="SUPFAM" id="SSF81321">
    <property type="entry name" value="Family A G protein-coupled receptor-like"/>
    <property type="match status" value="1"/>
</dbReference>
<protein>
    <recommendedName>
        <fullName evidence="4">Thyrotropin-releasing hormone receptor</fullName>
    </recommendedName>
    <alternativeName>
        <fullName evidence="8">Thyroliberin receptor</fullName>
    </alternativeName>
</protein>
<accession>A0A7R9JQG0</accession>
<comment type="function">
    <text evidence="1">Receptor for thyrotropin-releasing hormone (TRH). Upon ligand binding, this G-protein-coupled receptor triggers activation of the phosphatidylinositol (IP3)-calcium-protein kinase C (PKC) pathway.</text>
</comment>
<dbReference type="PRINTS" id="PR01846">
    <property type="entry name" value="TRHRFAMILY"/>
</dbReference>
<keyword evidence="7 10" id="KW-0472">Membrane</keyword>
<reference evidence="12" key="1">
    <citation type="submission" date="2020-11" db="EMBL/GenBank/DDBJ databases">
        <authorList>
            <person name="Tran Van P."/>
        </authorList>
    </citation>
    <scope>NUCLEOTIDE SEQUENCE</scope>
</reference>
<evidence type="ECO:0000256" key="10">
    <source>
        <dbReference type="SAM" id="Phobius"/>
    </source>
</evidence>
<dbReference type="GO" id="GO:0016020">
    <property type="term" value="C:membrane"/>
    <property type="evidence" value="ECO:0007669"/>
    <property type="project" value="UniProtKB-SubCell"/>
</dbReference>
<feature type="transmembrane region" description="Helical" evidence="10">
    <location>
        <begin position="56"/>
        <end position="78"/>
    </location>
</feature>
<keyword evidence="6 10" id="KW-1133">Transmembrane helix</keyword>
<dbReference type="InterPro" id="IPR017452">
    <property type="entry name" value="GPCR_Rhodpsn_7TM"/>
</dbReference>
<evidence type="ECO:0000256" key="2">
    <source>
        <dbReference type="ARBA" id="ARBA00004370"/>
    </source>
</evidence>
<dbReference type="Pfam" id="PF00001">
    <property type="entry name" value="7tm_1"/>
    <property type="match status" value="1"/>
</dbReference>
<sequence length="261" mass="29258">MTSLVLTDSSQLTSDSQHLANALVVLSSTAEDGEIEMSMAVADCVVLLASVPNEILYYYLVGNLWIWGDVGCAGFIFFQNLGINASSLSLVAFTVERYIAICHPLKAHTVCTLSRARRIVYGVWVFATVYCCPWLGLTTTRLLGYKGYPGARSCDFKLPRHHYLAYFFADLVVFYVLPLIISCVLYGLITRVLFTRRFGVDKSNNRLQGNATSSTSSSKDQFPVPWLLVQELQSYLYDMFRCYDGIILMSNGKEETHQMKA</sequence>